<evidence type="ECO:0000256" key="1">
    <source>
        <dbReference type="ARBA" id="ARBA00004651"/>
    </source>
</evidence>
<organism evidence="8 9">
    <name type="scientific">Terrimicrobium sacchariphilum</name>
    <dbReference type="NCBI Taxonomy" id="690879"/>
    <lineage>
        <taxon>Bacteria</taxon>
        <taxon>Pseudomonadati</taxon>
        <taxon>Verrucomicrobiota</taxon>
        <taxon>Terrimicrobiia</taxon>
        <taxon>Terrimicrobiales</taxon>
        <taxon>Terrimicrobiaceae</taxon>
        <taxon>Terrimicrobium</taxon>
    </lineage>
</organism>
<dbReference type="Proteomes" id="UP000076023">
    <property type="component" value="Unassembled WGS sequence"/>
</dbReference>
<keyword evidence="5 7" id="KW-1133">Transmembrane helix</keyword>
<dbReference type="STRING" id="690879.TSACC_22265"/>
<keyword evidence="9" id="KW-1185">Reference proteome</keyword>
<keyword evidence="4 7" id="KW-0812">Transmembrane</keyword>
<comment type="similarity">
    <text evidence="2">Belongs to the UPF0718 family.</text>
</comment>
<evidence type="ECO:0000256" key="4">
    <source>
        <dbReference type="ARBA" id="ARBA00022692"/>
    </source>
</evidence>
<keyword evidence="3" id="KW-1003">Cell membrane</keyword>
<evidence type="ECO:0000256" key="3">
    <source>
        <dbReference type="ARBA" id="ARBA00022475"/>
    </source>
</evidence>
<dbReference type="GO" id="GO:0005886">
    <property type="term" value="C:plasma membrane"/>
    <property type="evidence" value="ECO:0007669"/>
    <property type="project" value="UniProtKB-SubCell"/>
</dbReference>
<dbReference type="EMBL" id="BDCO01000002">
    <property type="protein sequence ID" value="GAT33845.1"/>
    <property type="molecule type" value="Genomic_DNA"/>
</dbReference>
<dbReference type="AlphaFoldDB" id="A0A146G816"/>
<feature type="transmembrane region" description="Helical" evidence="7">
    <location>
        <begin position="126"/>
        <end position="147"/>
    </location>
</feature>
<evidence type="ECO:0000313" key="8">
    <source>
        <dbReference type="EMBL" id="GAT33845.1"/>
    </source>
</evidence>
<feature type="transmembrane region" description="Helical" evidence="7">
    <location>
        <begin position="159"/>
        <end position="178"/>
    </location>
</feature>
<feature type="transmembrane region" description="Helical" evidence="7">
    <location>
        <begin position="88"/>
        <end position="114"/>
    </location>
</feature>
<proteinExistence type="inferred from homology"/>
<accession>A0A146G816</accession>
<evidence type="ECO:0000256" key="2">
    <source>
        <dbReference type="ARBA" id="ARBA00006386"/>
    </source>
</evidence>
<dbReference type="OrthoDB" id="9810876at2"/>
<dbReference type="PANTHER" id="PTHR34184">
    <property type="entry name" value="UPF0718 PROTEIN YCGR"/>
    <property type="match status" value="1"/>
</dbReference>
<evidence type="ECO:0000256" key="5">
    <source>
        <dbReference type="ARBA" id="ARBA00022989"/>
    </source>
</evidence>
<gene>
    <name evidence="8" type="ORF">TSACC_22265</name>
</gene>
<dbReference type="InterPro" id="IPR005524">
    <property type="entry name" value="DUF318"/>
</dbReference>
<comment type="subcellular location">
    <subcellularLocation>
        <location evidence="1">Cell membrane</location>
        <topology evidence="1">Multi-pass membrane protein</topology>
    </subcellularLocation>
</comment>
<evidence type="ECO:0000313" key="9">
    <source>
        <dbReference type="Proteomes" id="UP000076023"/>
    </source>
</evidence>
<dbReference type="InParanoid" id="A0A146G816"/>
<dbReference type="InterPro" id="IPR052923">
    <property type="entry name" value="UPF0718"/>
</dbReference>
<evidence type="ECO:0000256" key="7">
    <source>
        <dbReference type="SAM" id="Phobius"/>
    </source>
</evidence>
<protein>
    <recommendedName>
        <fullName evidence="10">Permease</fullName>
    </recommendedName>
</protein>
<feature type="transmembrane region" description="Helical" evidence="7">
    <location>
        <begin position="249"/>
        <end position="269"/>
    </location>
</feature>
<dbReference type="Pfam" id="PF03773">
    <property type="entry name" value="ArsP_1"/>
    <property type="match status" value="1"/>
</dbReference>
<comment type="caution">
    <text evidence="8">The sequence shown here is derived from an EMBL/GenBank/DDBJ whole genome shotgun (WGS) entry which is preliminary data.</text>
</comment>
<name>A0A146G816_TERSA</name>
<reference evidence="9" key="1">
    <citation type="journal article" date="2017" name="Genome Announc.">
        <title>Draft Genome Sequence of Terrimicrobium sacchariphilum NM-5T, a Facultative Anaerobic Soil Bacterium of the Class Spartobacteria.</title>
        <authorList>
            <person name="Qiu Y.L."/>
            <person name="Tourlousse D.M."/>
            <person name="Matsuura N."/>
            <person name="Ohashi A."/>
            <person name="Sekiguchi Y."/>
        </authorList>
    </citation>
    <scope>NUCLEOTIDE SEQUENCE [LARGE SCALE GENOMIC DNA]</scope>
    <source>
        <strain evidence="9">NM-5</strain>
    </source>
</reference>
<feature type="transmembrane region" description="Helical" evidence="7">
    <location>
        <begin position="315"/>
        <end position="336"/>
    </location>
</feature>
<keyword evidence="6 7" id="KW-0472">Membrane</keyword>
<feature type="transmembrane region" description="Helical" evidence="7">
    <location>
        <begin position="46"/>
        <end position="67"/>
    </location>
</feature>
<dbReference type="PANTHER" id="PTHR34184:SF4">
    <property type="entry name" value="UPF0718 PROTEIN YCGR"/>
    <property type="match status" value="1"/>
</dbReference>
<evidence type="ECO:0008006" key="10">
    <source>
        <dbReference type="Google" id="ProtNLM"/>
    </source>
</evidence>
<feature type="transmembrane region" description="Helical" evidence="7">
    <location>
        <begin position="223"/>
        <end position="242"/>
    </location>
</feature>
<evidence type="ECO:0000256" key="6">
    <source>
        <dbReference type="ARBA" id="ARBA00023136"/>
    </source>
</evidence>
<sequence>MIDLSRREQAEEMRKIVETTGKIPEPGFYPLVLSVMSFFRFSLPDFAFAFLSILLEGVPFLLLGALLSGVIEEFLPARTMLRFLPRNAFLGIATSAGLGLIFPMCECGVVPVIRRLLSKGLPLSNAIAYMLASPIVNPVVILSTLAAFSGQSAVEMTGLRLGVGYLVAIIAAGAVHQMSIRSVLRDDVAAKVLQPALEGERSGPMLVRMARAVRVSVSDFLDVMVYFVFGVAISACFSTGVNQEYILPLALNDWLATFSLMGLAVILSLCSTSDAFIAATFTTFPMVAKLAFLVFGPMVDLKLLFIYSAVFKKRFVLGLAVGLFVLVGLICVRLTVVHL</sequence>